<dbReference type="PROSITE" id="PS50977">
    <property type="entry name" value="HTH_TETR_2"/>
    <property type="match status" value="1"/>
</dbReference>
<dbReference type="SUPFAM" id="SSF48498">
    <property type="entry name" value="Tetracyclin repressor-like, C-terminal domain"/>
    <property type="match status" value="1"/>
</dbReference>
<dbReference type="PRINTS" id="PR00455">
    <property type="entry name" value="HTHTETR"/>
</dbReference>
<evidence type="ECO:0000256" key="1">
    <source>
        <dbReference type="ARBA" id="ARBA00023015"/>
    </source>
</evidence>
<evidence type="ECO:0000256" key="2">
    <source>
        <dbReference type="ARBA" id="ARBA00023125"/>
    </source>
</evidence>
<dbReference type="PANTHER" id="PTHR30055">
    <property type="entry name" value="HTH-TYPE TRANSCRIPTIONAL REGULATOR RUTR"/>
    <property type="match status" value="1"/>
</dbReference>
<dbReference type="SUPFAM" id="SSF46689">
    <property type="entry name" value="Homeodomain-like"/>
    <property type="match status" value="1"/>
</dbReference>
<sequence length="206" mass="22931">MTKIMQKKRVRTQNAIIKAATYLFRKYGFEATSMESIAERAEIAAGTLYNYYGSKSILLIAIFGDMTKSLTDNVPKHSVGAMTQDVAVVDLTSILQIITQSTILFPKAIMRQIFAQLFLLDAKDVAELAAMDMQIVAMLMPILGDMQQVGMLAKDTDIEAAAMLLFGSAMMQHQVFISTEEMDEDMLNEAIAAQVRMILFGLLRRD</sequence>
<dbReference type="InterPro" id="IPR001647">
    <property type="entry name" value="HTH_TetR"/>
</dbReference>
<accession>A0A2A4Z4J6</accession>
<dbReference type="AlphaFoldDB" id="A0A2A4Z4J6"/>
<feature type="DNA-binding region" description="H-T-H motif" evidence="4">
    <location>
        <begin position="33"/>
        <end position="52"/>
    </location>
</feature>
<gene>
    <name evidence="6" type="ORF">COB13_07310</name>
</gene>
<name>A0A2A4Z4J6_9PROT</name>
<organism evidence="6">
    <name type="scientific">OCS116 cluster bacterium</name>
    <dbReference type="NCBI Taxonomy" id="2030921"/>
    <lineage>
        <taxon>Bacteria</taxon>
        <taxon>Pseudomonadati</taxon>
        <taxon>Pseudomonadota</taxon>
        <taxon>Alphaproteobacteria</taxon>
        <taxon>OCS116 cluster</taxon>
    </lineage>
</organism>
<keyword evidence="2 4" id="KW-0238">DNA-binding</keyword>
<feature type="domain" description="HTH tetR-type" evidence="5">
    <location>
        <begin position="10"/>
        <end position="70"/>
    </location>
</feature>
<reference key="1">
    <citation type="submission" date="2017-08" db="EMBL/GenBank/DDBJ databases">
        <title>A dynamic microbial community with high functional redundancy inhabits the cold, oxic subseafloor aquifer.</title>
        <authorList>
            <person name="Tully B.J."/>
            <person name="Wheat C.G."/>
            <person name="Glazer B.T."/>
            <person name="Huber J.A."/>
        </authorList>
    </citation>
    <scope>NUCLEOTIDE SEQUENCE [LARGE SCALE GENOMIC DNA]</scope>
</reference>
<dbReference type="InterPro" id="IPR009057">
    <property type="entry name" value="Homeodomain-like_sf"/>
</dbReference>
<dbReference type="Gene3D" id="1.10.357.10">
    <property type="entry name" value="Tetracycline Repressor, domain 2"/>
    <property type="match status" value="1"/>
</dbReference>
<dbReference type="EMBL" id="NVUS01000007">
    <property type="protein sequence ID" value="PCJ01660.1"/>
    <property type="molecule type" value="Genomic_DNA"/>
</dbReference>
<evidence type="ECO:0000256" key="4">
    <source>
        <dbReference type="PROSITE-ProRule" id="PRU00335"/>
    </source>
</evidence>
<dbReference type="GO" id="GO:0003700">
    <property type="term" value="F:DNA-binding transcription factor activity"/>
    <property type="evidence" value="ECO:0007669"/>
    <property type="project" value="TreeGrafter"/>
</dbReference>
<dbReference type="GO" id="GO:0000976">
    <property type="term" value="F:transcription cis-regulatory region binding"/>
    <property type="evidence" value="ECO:0007669"/>
    <property type="project" value="TreeGrafter"/>
</dbReference>
<dbReference type="InterPro" id="IPR050109">
    <property type="entry name" value="HTH-type_TetR-like_transc_reg"/>
</dbReference>
<protein>
    <recommendedName>
        <fullName evidence="5">HTH tetR-type domain-containing protein</fullName>
    </recommendedName>
</protein>
<dbReference type="Pfam" id="PF00440">
    <property type="entry name" value="TetR_N"/>
    <property type="match status" value="1"/>
</dbReference>
<evidence type="ECO:0000313" key="6">
    <source>
        <dbReference type="EMBL" id="PCJ01660.1"/>
    </source>
</evidence>
<keyword evidence="1" id="KW-0805">Transcription regulation</keyword>
<dbReference type="PANTHER" id="PTHR30055:SF234">
    <property type="entry name" value="HTH-TYPE TRANSCRIPTIONAL REGULATOR BETI"/>
    <property type="match status" value="1"/>
</dbReference>
<keyword evidence="3" id="KW-0804">Transcription</keyword>
<evidence type="ECO:0000256" key="3">
    <source>
        <dbReference type="ARBA" id="ARBA00023163"/>
    </source>
</evidence>
<dbReference type="InterPro" id="IPR036271">
    <property type="entry name" value="Tet_transcr_reg_TetR-rel_C_sf"/>
</dbReference>
<proteinExistence type="predicted"/>
<evidence type="ECO:0000259" key="5">
    <source>
        <dbReference type="PROSITE" id="PS50977"/>
    </source>
</evidence>
<reference evidence="6" key="2">
    <citation type="journal article" date="2018" name="ISME J.">
        <title>A dynamic microbial community with high functional redundancy inhabits the cold, oxic subseafloor aquifer.</title>
        <authorList>
            <person name="Tully B.J."/>
            <person name="Wheat C.G."/>
            <person name="Glazer B.T."/>
            <person name="Huber J.A."/>
        </authorList>
    </citation>
    <scope>NUCLEOTIDE SEQUENCE</scope>
    <source>
        <strain evidence="6">NORP83</strain>
    </source>
</reference>
<comment type="caution">
    <text evidence="6">The sequence shown here is derived from an EMBL/GenBank/DDBJ whole genome shotgun (WGS) entry which is preliminary data.</text>
</comment>